<dbReference type="Proteomes" id="UP000023152">
    <property type="component" value="Unassembled WGS sequence"/>
</dbReference>
<keyword evidence="1" id="KW-0812">Transmembrane</keyword>
<organism evidence="2 3">
    <name type="scientific">Reticulomyxa filosa</name>
    <dbReference type="NCBI Taxonomy" id="46433"/>
    <lineage>
        <taxon>Eukaryota</taxon>
        <taxon>Sar</taxon>
        <taxon>Rhizaria</taxon>
        <taxon>Retaria</taxon>
        <taxon>Foraminifera</taxon>
        <taxon>Monothalamids</taxon>
        <taxon>Reticulomyxidae</taxon>
        <taxon>Reticulomyxa</taxon>
    </lineage>
</organism>
<evidence type="ECO:0000256" key="1">
    <source>
        <dbReference type="SAM" id="Phobius"/>
    </source>
</evidence>
<accession>X6MMH5</accession>
<dbReference type="EMBL" id="ASPP01019893">
    <property type="protein sequence ID" value="ETO14637.1"/>
    <property type="molecule type" value="Genomic_DNA"/>
</dbReference>
<protein>
    <submittedName>
        <fullName evidence="2">Uncharacterized protein</fullName>
    </submittedName>
</protein>
<comment type="caution">
    <text evidence="2">The sequence shown here is derived from an EMBL/GenBank/DDBJ whole genome shotgun (WGS) entry which is preliminary data.</text>
</comment>
<name>X6MMH5_RETFI</name>
<keyword evidence="3" id="KW-1185">Reference proteome</keyword>
<feature type="non-terminal residue" evidence="2">
    <location>
        <position position="178"/>
    </location>
</feature>
<feature type="non-terminal residue" evidence="2">
    <location>
        <position position="1"/>
    </location>
</feature>
<feature type="transmembrane region" description="Helical" evidence="1">
    <location>
        <begin position="6"/>
        <end position="24"/>
    </location>
</feature>
<reference evidence="2 3" key="1">
    <citation type="journal article" date="2013" name="Curr. Biol.">
        <title>The Genome of the Foraminiferan Reticulomyxa filosa.</title>
        <authorList>
            <person name="Glockner G."/>
            <person name="Hulsmann N."/>
            <person name="Schleicher M."/>
            <person name="Noegel A.A."/>
            <person name="Eichinger L."/>
            <person name="Gallinger C."/>
            <person name="Pawlowski J."/>
            <person name="Sierra R."/>
            <person name="Euteneuer U."/>
            <person name="Pillet L."/>
            <person name="Moustafa A."/>
            <person name="Platzer M."/>
            <person name="Groth M."/>
            <person name="Szafranski K."/>
            <person name="Schliwa M."/>
        </authorList>
    </citation>
    <scope>NUCLEOTIDE SEQUENCE [LARGE SCALE GENOMIC DNA]</scope>
</reference>
<gene>
    <name evidence="2" type="ORF">RFI_22731</name>
</gene>
<dbReference type="AlphaFoldDB" id="X6MMH5"/>
<proteinExistence type="predicted"/>
<evidence type="ECO:0000313" key="2">
    <source>
        <dbReference type="EMBL" id="ETO14637.1"/>
    </source>
</evidence>
<keyword evidence="1" id="KW-1133">Transmembrane helix</keyword>
<sequence length="178" mass="19644">IIIIIIIIIIIVIMIITVSTQINIQLCMQKLIRNHNNNSHDSLLFQQRKKKMPKKILGKKNGCYGVMNSSVNANGNSNNNSNSSSTTAATANANVLLATMSVLTIPANLMGMTLVKQINTFDSNGITNSNLNISHSHMIHPFNKHDNFVYSIFPIQNQLNNINPVASIHSMSIGAWVY</sequence>
<evidence type="ECO:0000313" key="3">
    <source>
        <dbReference type="Proteomes" id="UP000023152"/>
    </source>
</evidence>
<keyword evidence="1" id="KW-0472">Membrane</keyword>